<organism evidence="1 2">
    <name type="scientific">Mediterraneibacter hominis</name>
    <dbReference type="NCBI Taxonomy" id="2763054"/>
    <lineage>
        <taxon>Bacteria</taxon>
        <taxon>Bacillati</taxon>
        <taxon>Bacillota</taxon>
        <taxon>Clostridia</taxon>
        <taxon>Lachnospirales</taxon>
        <taxon>Lachnospiraceae</taxon>
        <taxon>Mediterraneibacter</taxon>
    </lineage>
</organism>
<proteinExistence type="predicted"/>
<dbReference type="AlphaFoldDB" id="A0A923LG48"/>
<comment type="caution">
    <text evidence="1">The sequence shown here is derived from an EMBL/GenBank/DDBJ whole genome shotgun (WGS) entry which is preliminary data.</text>
</comment>
<sequence>MKIQIDDNGIEYFNRVCPYCKEDVRINRSNNKAVMFDNKVYHFECFSRMKQIHKKCKNCNKIFSFQNEEEINMLRYQNGFYCAECFKKLCDDGIVKKSKKWMNAHDNIEIYRKNARDNICEALKKKRNSASLISTMRDSLTSYAATIFAEYDVNNLIRANYNLQDVSVFYMRYLQPLYKGESKKYVSVKIPPVHLLEMWRTKLPYLTKLYQKQVAKGKEFSEVGRVVYDLSILVNKYEDFLEWKEKQRALEYEKTIIENTPINVKNIKPSVSAEGNNDVSEVLDDIFS</sequence>
<dbReference type="Gene3D" id="2.10.110.10">
    <property type="entry name" value="Cysteine Rich Protein"/>
    <property type="match status" value="1"/>
</dbReference>
<dbReference type="RefSeq" id="WP_186874724.1">
    <property type="nucleotide sequence ID" value="NZ_JACOPF010000001.1"/>
</dbReference>
<dbReference type="EMBL" id="JACOPF010000001">
    <property type="protein sequence ID" value="MBC5688090.1"/>
    <property type="molecule type" value="Genomic_DNA"/>
</dbReference>
<protein>
    <submittedName>
        <fullName evidence="1">Uncharacterized protein</fullName>
    </submittedName>
</protein>
<name>A0A923LG48_9FIRM</name>
<reference evidence="1" key="1">
    <citation type="submission" date="2020-08" db="EMBL/GenBank/DDBJ databases">
        <title>Genome public.</title>
        <authorList>
            <person name="Liu C."/>
            <person name="Sun Q."/>
        </authorList>
    </citation>
    <scope>NUCLEOTIDE SEQUENCE</scope>
    <source>
        <strain evidence="1">NSJ-55</strain>
    </source>
</reference>
<gene>
    <name evidence="1" type="ORF">H8S37_03970</name>
</gene>
<keyword evidence="2" id="KW-1185">Reference proteome</keyword>
<dbReference type="Proteomes" id="UP000652477">
    <property type="component" value="Unassembled WGS sequence"/>
</dbReference>
<accession>A0A923LG48</accession>
<evidence type="ECO:0000313" key="2">
    <source>
        <dbReference type="Proteomes" id="UP000652477"/>
    </source>
</evidence>
<evidence type="ECO:0000313" key="1">
    <source>
        <dbReference type="EMBL" id="MBC5688090.1"/>
    </source>
</evidence>